<dbReference type="Pfam" id="PF10095">
    <property type="entry name" value="DUF2333"/>
    <property type="match status" value="1"/>
</dbReference>
<keyword evidence="3" id="KW-1185">Reference proteome</keyword>
<organism evidence="2 3">
    <name type="scientific">Vineibacter terrae</name>
    <dbReference type="NCBI Taxonomy" id="2586908"/>
    <lineage>
        <taxon>Bacteria</taxon>
        <taxon>Pseudomonadati</taxon>
        <taxon>Pseudomonadota</taxon>
        <taxon>Alphaproteobacteria</taxon>
        <taxon>Hyphomicrobiales</taxon>
        <taxon>Vineibacter</taxon>
    </lineage>
</organism>
<gene>
    <name evidence="2" type="ORF">FHP25_01935</name>
</gene>
<dbReference type="AlphaFoldDB" id="A0A5C8PVB0"/>
<keyword evidence="1" id="KW-1133">Transmembrane helix</keyword>
<sequence length="340" mass="38494">MTFEPDAPLSRPTQPWWRRALGWRPKLSWSGTAAVLVPKGRWKRVAAVLILIPIVYYVGGGLWLHRIDDRPDFEPQNVQPGESRAVAVAAALITREVDDHHWTPMDPFFLPGAWLDNMPNYQAGIMKALARFGVEMRDQLARSRGSSPQDPDLDRAAARLNADPRQWVWTPSMSIWPSVTATSQYRDGRAALIAYNKRLAAGQASFERRADNLQAFLERVASDIGSTSAQIDRHIHDHGGDLLDFYADNLFYANKGQLYAYYMLLKELGNDYQSVLRERDMAGPWAQMMDTFRTAATLQPWVVVNGAADSQFLPSHLVAQGFYLLRARTQLREVADILRK</sequence>
<dbReference type="InterPro" id="IPR016936">
    <property type="entry name" value="UCP029693"/>
</dbReference>
<feature type="transmembrane region" description="Helical" evidence="1">
    <location>
        <begin position="45"/>
        <end position="64"/>
    </location>
</feature>
<protein>
    <submittedName>
        <fullName evidence="2">DUF2333 family protein</fullName>
    </submittedName>
</protein>
<dbReference type="RefSeq" id="WP_147845205.1">
    <property type="nucleotide sequence ID" value="NZ_VDUZ01000002.1"/>
</dbReference>
<evidence type="ECO:0000313" key="3">
    <source>
        <dbReference type="Proteomes" id="UP000321638"/>
    </source>
</evidence>
<proteinExistence type="predicted"/>
<reference evidence="2 3" key="1">
    <citation type="submission" date="2019-06" db="EMBL/GenBank/DDBJ databases">
        <title>New taxonomy in bacterial strain CC-CFT640, isolated from vineyard.</title>
        <authorList>
            <person name="Lin S.-Y."/>
            <person name="Tsai C.-F."/>
            <person name="Young C.-C."/>
        </authorList>
    </citation>
    <scope>NUCLEOTIDE SEQUENCE [LARGE SCALE GENOMIC DNA]</scope>
    <source>
        <strain evidence="2 3">CC-CFT640</strain>
    </source>
</reference>
<keyword evidence="1" id="KW-0812">Transmembrane</keyword>
<dbReference type="Proteomes" id="UP000321638">
    <property type="component" value="Unassembled WGS sequence"/>
</dbReference>
<comment type="caution">
    <text evidence="2">The sequence shown here is derived from an EMBL/GenBank/DDBJ whole genome shotgun (WGS) entry which is preliminary data.</text>
</comment>
<accession>A0A5C8PVB0</accession>
<evidence type="ECO:0000313" key="2">
    <source>
        <dbReference type="EMBL" id="TXL81849.1"/>
    </source>
</evidence>
<dbReference type="EMBL" id="VDUZ01000002">
    <property type="protein sequence ID" value="TXL81849.1"/>
    <property type="molecule type" value="Genomic_DNA"/>
</dbReference>
<keyword evidence="1" id="KW-0472">Membrane</keyword>
<evidence type="ECO:0000256" key="1">
    <source>
        <dbReference type="SAM" id="Phobius"/>
    </source>
</evidence>
<name>A0A5C8PVB0_9HYPH</name>
<dbReference type="OrthoDB" id="7594726at2"/>